<evidence type="ECO:0000259" key="8">
    <source>
        <dbReference type="PROSITE" id="PS50075"/>
    </source>
</evidence>
<feature type="domain" description="PKS/mFAS DH" evidence="10">
    <location>
        <begin position="943"/>
        <end position="1237"/>
    </location>
</feature>
<dbReference type="GO" id="GO:0006633">
    <property type="term" value="P:fatty acid biosynthetic process"/>
    <property type="evidence" value="ECO:0007669"/>
    <property type="project" value="InterPro"/>
</dbReference>
<dbReference type="Gene3D" id="3.10.129.110">
    <property type="entry name" value="Polyketide synthase dehydratase"/>
    <property type="match status" value="1"/>
</dbReference>
<evidence type="ECO:0000259" key="9">
    <source>
        <dbReference type="PROSITE" id="PS52004"/>
    </source>
</evidence>
<dbReference type="KEGG" id="mbrn:26247478"/>
<dbReference type="InterPro" id="IPR049900">
    <property type="entry name" value="PKS_mFAS_DH"/>
</dbReference>
<dbReference type="SUPFAM" id="SSF52151">
    <property type="entry name" value="FabD/lysophospholipase-like"/>
    <property type="match status" value="1"/>
</dbReference>
<dbReference type="PROSITE" id="PS00606">
    <property type="entry name" value="KS3_1"/>
    <property type="match status" value="1"/>
</dbReference>
<dbReference type="PROSITE" id="PS00012">
    <property type="entry name" value="PHOSPHOPANTETHEINE"/>
    <property type="match status" value="1"/>
</dbReference>
<dbReference type="GeneID" id="26247478"/>
<dbReference type="Pfam" id="PF02801">
    <property type="entry name" value="Ketoacyl-synt_C"/>
    <property type="match status" value="1"/>
</dbReference>
<dbReference type="GO" id="GO:0004315">
    <property type="term" value="F:3-oxoacyl-[acyl-carrier-protein] synthase activity"/>
    <property type="evidence" value="ECO:0007669"/>
    <property type="project" value="InterPro"/>
</dbReference>
<dbReference type="InterPro" id="IPR009081">
    <property type="entry name" value="PP-bd_ACP"/>
</dbReference>
<dbReference type="InterPro" id="IPR013968">
    <property type="entry name" value="PKS_KR"/>
</dbReference>
<dbReference type="Gene3D" id="3.30.70.3290">
    <property type="match status" value="1"/>
</dbReference>
<dbReference type="InterPro" id="IPR020806">
    <property type="entry name" value="PKS_PP-bd"/>
</dbReference>
<dbReference type="SUPFAM" id="SSF53901">
    <property type="entry name" value="Thiolase-like"/>
    <property type="match status" value="1"/>
</dbReference>
<dbReference type="InterPro" id="IPR036736">
    <property type="entry name" value="ACP-like_sf"/>
</dbReference>
<dbReference type="OrthoDB" id="329835at2759"/>
<dbReference type="InterPro" id="IPR029063">
    <property type="entry name" value="SAM-dependent_MTases_sf"/>
</dbReference>
<organism evidence="11 12">
    <name type="scientific">Metarhizium brunneum</name>
    <dbReference type="NCBI Taxonomy" id="500148"/>
    <lineage>
        <taxon>Eukaryota</taxon>
        <taxon>Fungi</taxon>
        <taxon>Dikarya</taxon>
        <taxon>Ascomycota</taxon>
        <taxon>Pezizomycotina</taxon>
        <taxon>Sordariomycetes</taxon>
        <taxon>Hypocreomycetidae</taxon>
        <taxon>Hypocreales</taxon>
        <taxon>Clavicipitaceae</taxon>
        <taxon>Metarhizium</taxon>
    </lineage>
</organism>
<protein>
    <submittedName>
        <fullName evidence="11">Highly reducing polyketide synthase aurA</fullName>
    </submittedName>
</protein>
<dbReference type="SMART" id="SM00822">
    <property type="entry name" value="PKS_KR"/>
    <property type="match status" value="1"/>
</dbReference>
<keyword evidence="2" id="KW-0597">Phosphoprotein</keyword>
<dbReference type="Pfam" id="PF21089">
    <property type="entry name" value="PKS_DH_N"/>
    <property type="match status" value="1"/>
</dbReference>
<dbReference type="InterPro" id="IPR016035">
    <property type="entry name" value="Acyl_Trfase/lysoPLipase"/>
</dbReference>
<dbReference type="RefSeq" id="XP_014539721.1">
    <property type="nucleotide sequence ID" value="XM_014684235.1"/>
</dbReference>
<feature type="region of interest" description="N-terminal hotdog fold" evidence="7">
    <location>
        <begin position="943"/>
        <end position="1073"/>
    </location>
</feature>
<dbReference type="GO" id="GO:0044550">
    <property type="term" value="P:secondary metabolite biosynthetic process"/>
    <property type="evidence" value="ECO:0007669"/>
    <property type="project" value="TreeGrafter"/>
</dbReference>
<dbReference type="InterPro" id="IPR014030">
    <property type="entry name" value="Ketoacyl_synth_N"/>
</dbReference>
<dbReference type="Gene3D" id="3.40.50.150">
    <property type="entry name" value="Vaccinia Virus protein VP39"/>
    <property type="match status" value="1"/>
</dbReference>
<dbReference type="InterPro" id="IPR049552">
    <property type="entry name" value="PKS_DH_N"/>
</dbReference>
<dbReference type="GO" id="GO:0016491">
    <property type="term" value="F:oxidoreductase activity"/>
    <property type="evidence" value="ECO:0007669"/>
    <property type="project" value="UniProtKB-KW"/>
</dbReference>
<dbReference type="InterPro" id="IPR020841">
    <property type="entry name" value="PKS_Beta-ketoAc_synthase_dom"/>
</dbReference>
<proteinExistence type="predicted"/>
<dbReference type="PANTHER" id="PTHR43775">
    <property type="entry name" value="FATTY ACID SYNTHASE"/>
    <property type="match status" value="1"/>
</dbReference>
<evidence type="ECO:0000313" key="12">
    <source>
        <dbReference type="Proteomes" id="UP000510686"/>
    </source>
</evidence>
<dbReference type="PROSITE" id="PS50075">
    <property type="entry name" value="CARRIER"/>
    <property type="match status" value="1"/>
</dbReference>
<evidence type="ECO:0000256" key="1">
    <source>
        <dbReference type="ARBA" id="ARBA00022450"/>
    </source>
</evidence>
<dbReference type="SMART" id="SM00825">
    <property type="entry name" value="PKS_KS"/>
    <property type="match status" value="1"/>
</dbReference>
<evidence type="ECO:0000256" key="2">
    <source>
        <dbReference type="ARBA" id="ARBA00022553"/>
    </source>
</evidence>
<dbReference type="InterPro" id="IPR014043">
    <property type="entry name" value="Acyl_transferase_dom"/>
</dbReference>
<dbReference type="GO" id="GO:0032259">
    <property type="term" value="P:methylation"/>
    <property type="evidence" value="ECO:0007669"/>
    <property type="project" value="UniProtKB-KW"/>
</dbReference>
<dbReference type="InterPro" id="IPR036291">
    <property type="entry name" value="NAD(P)-bd_dom_sf"/>
</dbReference>
<dbReference type="GO" id="GO:0008168">
    <property type="term" value="F:methyltransferase activity"/>
    <property type="evidence" value="ECO:0007669"/>
    <property type="project" value="UniProtKB-KW"/>
</dbReference>
<sequence>MTPEPIAIVGSGCKFPGSSSSPSRLWELISKPKNVATKPPPDRFNMDGFYDPNPANPLTTNAKESYFISENIRAFDASFFNIAANEATSLDPQQRLLLETVYESLEAAGLRMEALRGSSTGVFCGVMCADWEAVVGLDKAVPEYAISGLARNNLANRISYFFDWNGPSMSIDTACSSSMVALHQGVCALQNGECATVAVIGTNLILSPNLYFAASNVKMLSPESRGYMWDHRANGYVRGEGIASLILKRLSDAVADGDPIECVIRASGVNQDGRTLGLTMPSGKAQAQLIRSTYALAGLDPTRPEDRPQYFEAHGTGTQAGDYQEATGIYSTFFGASPKTSTDDVLHVGSIKTVIGHGEGCAGLAGIIKASLSIQHGTIPPNLHFERLNPKLEPYSSCLKVPTEPVPWPQLPPGVPRRVSVNSFGFGGTNSHAILESYEPNLHRNPKSHLNGTSKHLPSLLPFVFSAASERSLGAVLEKYARYLKDNPTVKAADFAWSLIEKRSALKYRLTLYAPTIEELQTEIDKEMALRKADNPSTVISRPDTGKKSILGIFTGQGAQWPQMGLDLLSTFPVTRGWFEELQESLDQLPEEYQPDFSLFEELAAPKSSSRIQEAAVAQPLCTAVQIVLTRLLATLGISFDTVVGHSSGEVAAAYAAGVLNAHDAIRIAYLRGRVAHLAGANNRAGSMLAAGLSVQEATDFCEKPEFAGRISIAACNSPSSVTLSGDADAIEEADLLLKSQDKFARRLLVDTAYHSHHMQPCSDPYLRAMTGCKIQLGQPTATTWFSTVHAGKTINASSHGAALVAEYWKDNMRNPVLFYQALMAAIAASPPGLIIEVGPHPALKGPALQSLSEVSQSASSTPYIGTLSRGSTGVQALAVTIGSLWAQLGAEGVNVDQYMSLYDQSRKLQFVQDLPSYPFDHSQSYWTETRRSKAYLGRGRRHELLGDLSEEVTEGEWRWRNFLFQRNLEYLEGHQIQSQTIFPATGYVAMALEAAALMAEGRTMRLVEINDLVINQAIAFLDDNKGIETVFRAYQVRSEGGVTKAFFSCHADIGGTLKTCASGQIVVTWGKVDENLLPTKPPSVSGMSAVETDEFYASLGKLGYGYTDLFRGITQLTRKLNTSRGLLNNVESDSLLLHPATMDCGLQCLLGAIGAPGDGSLSRLQIPTRIQSTIINPMFCGKCSVSAGKSLPFEAAVTGLSADGASGDVSLFTPDGHGLIQFEGVHVSPLMQPTAKDDRPMFSQITWGSIEPNAEPVDGPPPPLQFCPGDKDDPQHMCFSVIQEILSKLTAQDRKNLEGFRRDVVEWFDHVVEMTREGKHPLCNKEWADEDPGEVLDVLAKKAQPIIVEMTEKTRKHFLGFLRGETPMIEVYRQDNLLTRFYDQEQELKYMSLRVGDLAGQLAFRYPRMKILEIGAGTGSATRAVLRRIGQYFHSYTFTDISAGFFEDAEATFTEHADKMVYRVLDIEKSPVEQGFDANSYDLVIAANVLHATKFLQPTMTNVRTLLKPGGHLIALEITNENILQDAMFFCAFEGWWLGKKDNRPWGPKISVPKWEDLLRKTGFGGVETIIPSPEKPEYAYWGYSTFVTKAVEDGVESLREPLAVAPAASDKLESIMLIGGATEKTSRLVPELQRLLAPYFHQVYDALTIDSVECSDAPLAAILCLADMDSPCFKDLTAQKLSCLKRLLEVGRRLLWVTAGSESENPYLSMSKGFLSCIGYEYKGSLHQYFNIVDPDAVNATLLGNTLMRMVQSEFTNDYSLSKGVGSVELELRFEDNVMKIPRIMNATSLNQRYAAAQRAVYNQMNLEQSTVELRSTSGNFEFVETADGVKDASFDEHQSMVQIRVRYSVSLALRVKGAGFLSLILGTHEVSNARFVAFATKNASRISSPSAWCWELPNHIAESQEPQFLKIVASAVMARNIIEQAETNTGLLVHEASDYLKRAILTAAVAKGVQPHFSTSVAAVAESSSSILFFHDASSSRTLSRLLPTNLSVIANFSNTSNGVFSKVESLLSEDVQRHHNGTLCRLSPLPSKGLNVAAVSETFKMARVVAGDVMLELAKHFESSEKTNVIDVEQVPRRGLRASEVEIIDWAQASELPVRVSSASSQVRLSGSKTYLLVGMSGDLGQSVCHWMITRGARNIVLASRNPKVDPQWIDEMSKLEANVRVESMDVTDRESILNVDRTIRQNLPPVGGVVNGAMVLQDQMFSDSPLQSILGTFKPKVQGSRLLEEIYGGDGLDFFILFGSATAILGNMGQSSYAAATNFMRSLIRRRREKNLVGSIIHPAEVCGVGYISRMGSDLSRLMNKLVGRHIVSERDLHETFAEAILAGDPASGRDPEVMSGFTQHDPEETPDLIWYSNPQTWPLVNYRLHSTSSQSTNTLMPIKQQLASATNVAEAEEVVLAALKAKIIQKLHLSEDISVTPDTRLAELGADSLVAVDLRTWFIRELEVEIPILHIQSGASIGDLAATATSKLPSGFIPNVGKD</sequence>
<dbReference type="InterPro" id="IPR032821">
    <property type="entry name" value="PKS_assoc"/>
</dbReference>
<dbReference type="Gene3D" id="3.40.50.720">
    <property type="entry name" value="NAD(P)-binding Rossmann-like Domain"/>
    <property type="match status" value="1"/>
</dbReference>
<gene>
    <name evidence="11" type="primary">aurA</name>
    <name evidence="11" type="ORF">G6M90_00g030090</name>
</gene>
<dbReference type="GO" id="GO:0031177">
    <property type="term" value="F:phosphopantetheine binding"/>
    <property type="evidence" value="ECO:0007669"/>
    <property type="project" value="InterPro"/>
</dbReference>
<dbReference type="InterPro" id="IPR050091">
    <property type="entry name" value="PKS_NRPS_Biosynth_Enz"/>
</dbReference>
<evidence type="ECO:0000256" key="3">
    <source>
        <dbReference type="ARBA" id="ARBA00022603"/>
    </source>
</evidence>
<dbReference type="GO" id="GO:0004312">
    <property type="term" value="F:fatty acid synthase activity"/>
    <property type="evidence" value="ECO:0007669"/>
    <property type="project" value="TreeGrafter"/>
</dbReference>
<dbReference type="SUPFAM" id="SSF51735">
    <property type="entry name" value="NAD(P)-binding Rossmann-fold domains"/>
    <property type="match status" value="1"/>
</dbReference>
<dbReference type="EMBL" id="CP058933">
    <property type="protein sequence ID" value="QLI66674.1"/>
    <property type="molecule type" value="Genomic_DNA"/>
</dbReference>
<evidence type="ECO:0000256" key="7">
    <source>
        <dbReference type="PROSITE-ProRule" id="PRU01363"/>
    </source>
</evidence>
<keyword evidence="4" id="KW-0808">Transferase</keyword>
<keyword evidence="5" id="KW-0560">Oxidoreductase</keyword>
<dbReference type="SUPFAM" id="SSF53335">
    <property type="entry name" value="S-adenosyl-L-methionine-dependent methyltransferases"/>
    <property type="match status" value="1"/>
</dbReference>
<dbReference type="InterPro" id="IPR042104">
    <property type="entry name" value="PKS_dehydratase_sf"/>
</dbReference>
<dbReference type="InterPro" id="IPR014031">
    <property type="entry name" value="Ketoacyl_synth_C"/>
</dbReference>
<feature type="domain" description="Carrier" evidence="8">
    <location>
        <begin position="2400"/>
        <end position="2478"/>
    </location>
</feature>
<dbReference type="CDD" id="cd00833">
    <property type="entry name" value="PKS"/>
    <property type="match status" value="1"/>
</dbReference>
<dbReference type="SUPFAM" id="SSF47336">
    <property type="entry name" value="ACP-like"/>
    <property type="match status" value="1"/>
</dbReference>
<dbReference type="InterPro" id="IPR001227">
    <property type="entry name" value="Ac_transferase_dom_sf"/>
</dbReference>
<dbReference type="SMART" id="SM00826">
    <property type="entry name" value="PKS_DH"/>
    <property type="match status" value="1"/>
</dbReference>
<keyword evidence="12" id="KW-1185">Reference proteome</keyword>
<keyword evidence="1" id="KW-0596">Phosphopantetheine</keyword>
<dbReference type="InterPro" id="IPR057326">
    <property type="entry name" value="KR_dom"/>
</dbReference>
<feature type="active site" description="Proton acceptor; for dehydratase activity" evidence="7">
    <location>
        <position position="975"/>
    </location>
</feature>
<dbReference type="Pfam" id="PF16197">
    <property type="entry name" value="KAsynt_C_assoc"/>
    <property type="match status" value="1"/>
</dbReference>
<dbReference type="Pfam" id="PF00550">
    <property type="entry name" value="PP-binding"/>
    <property type="match status" value="1"/>
</dbReference>
<evidence type="ECO:0000259" key="10">
    <source>
        <dbReference type="PROSITE" id="PS52019"/>
    </source>
</evidence>
<dbReference type="PROSITE" id="PS52019">
    <property type="entry name" value="PKS_MFAS_DH"/>
    <property type="match status" value="1"/>
</dbReference>
<dbReference type="Pfam" id="PF08242">
    <property type="entry name" value="Methyltransf_12"/>
    <property type="match status" value="1"/>
</dbReference>
<keyword evidence="3" id="KW-0489">Methyltransferase</keyword>
<dbReference type="SMART" id="SM00823">
    <property type="entry name" value="PKS_PP"/>
    <property type="match status" value="1"/>
</dbReference>
<dbReference type="SUPFAM" id="SSF55048">
    <property type="entry name" value="Probable ACP-binding domain of malonyl-CoA ACP transacylase"/>
    <property type="match status" value="1"/>
</dbReference>
<dbReference type="InterPro" id="IPR013217">
    <property type="entry name" value="Methyltransf_12"/>
</dbReference>
<evidence type="ECO:0000256" key="6">
    <source>
        <dbReference type="ARBA" id="ARBA00023268"/>
    </source>
</evidence>
<dbReference type="Gene3D" id="1.10.1200.10">
    <property type="entry name" value="ACP-like"/>
    <property type="match status" value="1"/>
</dbReference>
<dbReference type="PANTHER" id="PTHR43775:SF48">
    <property type="entry name" value="HIGHLY REDUCING POLYKETIDE SYNTHASE SDGA"/>
    <property type="match status" value="1"/>
</dbReference>
<name>A0A7D5UTJ1_9HYPO</name>
<accession>A0A7D5UTJ1</accession>
<dbReference type="Pfam" id="PF00109">
    <property type="entry name" value="ketoacyl-synt"/>
    <property type="match status" value="1"/>
</dbReference>
<dbReference type="CDD" id="cd02440">
    <property type="entry name" value="AdoMet_MTases"/>
    <property type="match status" value="1"/>
</dbReference>
<dbReference type="Proteomes" id="UP000510686">
    <property type="component" value="Chromosome 2"/>
</dbReference>
<dbReference type="Gene3D" id="3.40.366.10">
    <property type="entry name" value="Malonyl-Coenzyme A Acyl Carrier Protein, domain 2"/>
    <property type="match status" value="1"/>
</dbReference>
<keyword evidence="6" id="KW-0511">Multifunctional enzyme</keyword>
<dbReference type="InterPro" id="IPR018201">
    <property type="entry name" value="Ketoacyl_synth_AS"/>
</dbReference>
<reference evidence="11 12" key="1">
    <citation type="submission" date="2020-07" db="EMBL/GenBank/DDBJ databases">
        <title>Telomere length de novo assembly of all 7 chromosomes of the fungus, Metarhizium brunneum, using a novel assembly pipeline.</title>
        <authorList>
            <person name="Saud z."/>
            <person name="Kortsinoglou A."/>
            <person name="Kouvelis V.N."/>
            <person name="Butt T.M."/>
        </authorList>
    </citation>
    <scope>NUCLEOTIDE SEQUENCE [LARGE SCALE GENOMIC DNA]</scope>
    <source>
        <strain evidence="11 12">4556</strain>
    </source>
</reference>
<dbReference type="Pfam" id="PF00698">
    <property type="entry name" value="Acyl_transf_1"/>
    <property type="match status" value="1"/>
</dbReference>
<dbReference type="InterPro" id="IPR020807">
    <property type="entry name" value="PKS_DH"/>
</dbReference>
<dbReference type="Pfam" id="PF14765">
    <property type="entry name" value="PS-DH"/>
    <property type="match status" value="1"/>
</dbReference>
<evidence type="ECO:0000313" key="11">
    <source>
        <dbReference type="EMBL" id="QLI66674.1"/>
    </source>
</evidence>
<dbReference type="SMART" id="SM00827">
    <property type="entry name" value="PKS_AT"/>
    <property type="match status" value="1"/>
</dbReference>
<dbReference type="Gene3D" id="3.40.47.10">
    <property type="match status" value="1"/>
</dbReference>
<dbReference type="InterPro" id="IPR006162">
    <property type="entry name" value="Ppantetheine_attach_site"/>
</dbReference>
<dbReference type="InterPro" id="IPR049551">
    <property type="entry name" value="PKS_DH_C"/>
</dbReference>
<feature type="domain" description="Ketosynthase family 3 (KS3)" evidence="9">
    <location>
        <begin position="3"/>
        <end position="437"/>
    </location>
</feature>
<evidence type="ECO:0000256" key="4">
    <source>
        <dbReference type="ARBA" id="ARBA00022679"/>
    </source>
</evidence>
<dbReference type="InterPro" id="IPR016036">
    <property type="entry name" value="Malonyl_transacylase_ACP-bd"/>
</dbReference>
<dbReference type="Pfam" id="PF08659">
    <property type="entry name" value="KR"/>
    <property type="match status" value="1"/>
</dbReference>
<feature type="active site" description="Proton donor; for dehydratase activity" evidence="7">
    <location>
        <position position="1144"/>
    </location>
</feature>
<dbReference type="InterPro" id="IPR016039">
    <property type="entry name" value="Thiolase-like"/>
</dbReference>
<evidence type="ECO:0000256" key="5">
    <source>
        <dbReference type="ARBA" id="ARBA00023002"/>
    </source>
</evidence>
<feature type="region of interest" description="C-terminal hotdog fold" evidence="7">
    <location>
        <begin position="1088"/>
        <end position="1237"/>
    </location>
</feature>
<dbReference type="PROSITE" id="PS52004">
    <property type="entry name" value="KS3_2"/>
    <property type="match status" value="1"/>
</dbReference>